<dbReference type="Pfam" id="PF00561">
    <property type="entry name" value="Abhydrolase_1"/>
    <property type="match status" value="1"/>
</dbReference>
<evidence type="ECO:0000259" key="2">
    <source>
        <dbReference type="Pfam" id="PF00561"/>
    </source>
</evidence>
<dbReference type="GO" id="GO:0016020">
    <property type="term" value="C:membrane"/>
    <property type="evidence" value="ECO:0007669"/>
    <property type="project" value="TreeGrafter"/>
</dbReference>
<feature type="domain" description="AB hydrolase-1" evidence="2">
    <location>
        <begin position="34"/>
        <end position="151"/>
    </location>
</feature>
<dbReference type="InterPro" id="IPR029058">
    <property type="entry name" value="AB_hydrolase_fold"/>
</dbReference>
<evidence type="ECO:0000313" key="3">
    <source>
        <dbReference type="EMBL" id="EST27541.1"/>
    </source>
</evidence>
<reference evidence="3 4" key="1">
    <citation type="journal article" date="2014" name="Genome Announc.">
        <title>Draft Genome Sequence of Streptomyces roseochromogenes subsp. oscitans DS 12.976, Producer of the Aminocoumarin Antibiotic Clorobiocin.</title>
        <authorList>
            <person name="Ruckert C."/>
            <person name="Kalinowski J."/>
            <person name="Heide L."/>
            <person name="Apel A.K."/>
        </authorList>
    </citation>
    <scope>NUCLEOTIDE SEQUENCE [LARGE SCALE GENOMIC DNA]</scope>
    <source>
        <strain evidence="3 4">DS 12.976</strain>
    </source>
</reference>
<dbReference type="SUPFAM" id="SSF53474">
    <property type="entry name" value="alpha/beta-Hydrolases"/>
    <property type="match status" value="1"/>
</dbReference>
<dbReference type="Proteomes" id="UP000017984">
    <property type="component" value="Chromosome"/>
</dbReference>
<protein>
    <recommendedName>
        <fullName evidence="2">AB hydrolase-1 domain-containing protein</fullName>
    </recommendedName>
</protein>
<name>V6K7Y4_STRRC</name>
<dbReference type="InterPro" id="IPR050266">
    <property type="entry name" value="AB_hydrolase_sf"/>
</dbReference>
<dbReference type="AlphaFoldDB" id="V6K7Y4"/>
<dbReference type="STRING" id="1352936.M878_24720"/>
<dbReference type="Gene3D" id="3.40.50.1820">
    <property type="entry name" value="alpha/beta hydrolase"/>
    <property type="match status" value="1"/>
</dbReference>
<dbReference type="PANTHER" id="PTHR43798">
    <property type="entry name" value="MONOACYLGLYCEROL LIPASE"/>
    <property type="match status" value="1"/>
</dbReference>
<evidence type="ECO:0000256" key="1">
    <source>
        <dbReference type="ARBA" id="ARBA00022801"/>
    </source>
</evidence>
<dbReference type="GO" id="GO:0016787">
    <property type="term" value="F:hydrolase activity"/>
    <property type="evidence" value="ECO:0007669"/>
    <property type="project" value="UniProtKB-KW"/>
</dbReference>
<dbReference type="HOGENOM" id="CLU_020336_50_1_11"/>
<accession>V6K7Y4</accession>
<dbReference type="PANTHER" id="PTHR43798:SF31">
    <property type="entry name" value="AB HYDROLASE SUPERFAMILY PROTEIN YCLE"/>
    <property type="match status" value="1"/>
</dbReference>
<dbReference type="InterPro" id="IPR000073">
    <property type="entry name" value="AB_hydrolase_1"/>
</dbReference>
<keyword evidence="1" id="KW-0378">Hydrolase</keyword>
<dbReference type="PATRIC" id="fig|1352936.5.peg.5155"/>
<organism evidence="3 4">
    <name type="scientific">Streptomyces roseochromogenus subsp. oscitans DS 12.976</name>
    <dbReference type="NCBI Taxonomy" id="1352936"/>
    <lineage>
        <taxon>Bacteria</taxon>
        <taxon>Bacillati</taxon>
        <taxon>Actinomycetota</taxon>
        <taxon>Actinomycetes</taxon>
        <taxon>Kitasatosporales</taxon>
        <taxon>Streptomycetaceae</taxon>
        <taxon>Streptomyces</taxon>
    </lineage>
</organism>
<sequence length="269" mass="28618">MAGLSSGTVGSMEQTVKVEGGEVWADDSGGEGLPLVLLHPGIADSRVWEPVLPGLTTRYRVIRYDARGFGKSPAPTGPYTQTGDLRRVLDHFGLDRAVLVGSSMGGKSVIDFALSDPERVAALGLLVPGVTGYPKLESPDLSAEIARLAQAGDMDGLLALSLRTFAAAGSAPDARAAELVRDSFRGWFSTYGHEQAEQPAFDRLSELRMPCVLLLGEQDTPRLVACNEAMAARIPGCRLVRVPESDHLPTLRAPGTVVRVINGLFERVG</sequence>
<keyword evidence="4" id="KW-1185">Reference proteome</keyword>
<proteinExistence type="predicted"/>
<gene>
    <name evidence="3" type="ORF">M878_24720</name>
</gene>
<dbReference type="PRINTS" id="PR00111">
    <property type="entry name" value="ABHYDROLASE"/>
</dbReference>
<evidence type="ECO:0000313" key="4">
    <source>
        <dbReference type="Proteomes" id="UP000017984"/>
    </source>
</evidence>
<dbReference type="EMBL" id="AWQX01000211">
    <property type="protein sequence ID" value="EST27541.1"/>
    <property type="molecule type" value="Genomic_DNA"/>
</dbReference>
<comment type="caution">
    <text evidence="3">The sequence shown here is derived from an EMBL/GenBank/DDBJ whole genome shotgun (WGS) entry which is preliminary data.</text>
</comment>